<dbReference type="Gene3D" id="3.40.720.10">
    <property type="entry name" value="Alkaline Phosphatase, subunit A"/>
    <property type="match status" value="1"/>
</dbReference>
<dbReference type="SUPFAM" id="SSF53649">
    <property type="entry name" value="Alkaline phosphatase-like"/>
    <property type="match status" value="1"/>
</dbReference>
<keyword evidence="3" id="KW-0479">Metal-binding</keyword>
<evidence type="ECO:0000256" key="2">
    <source>
        <dbReference type="ARBA" id="ARBA00008779"/>
    </source>
</evidence>
<evidence type="ECO:0000256" key="7">
    <source>
        <dbReference type="SAM" id="SignalP"/>
    </source>
</evidence>
<comment type="caution">
    <text evidence="9">The sequence shown here is derived from an EMBL/GenBank/DDBJ whole genome shotgun (WGS) entry which is preliminary data.</text>
</comment>
<dbReference type="Proteomes" id="UP000004947">
    <property type="component" value="Unassembled WGS sequence"/>
</dbReference>
<protein>
    <submittedName>
        <fullName evidence="9">Arylsulphatase A</fullName>
    </submittedName>
</protein>
<evidence type="ECO:0000313" key="10">
    <source>
        <dbReference type="Proteomes" id="UP000004947"/>
    </source>
</evidence>
<evidence type="ECO:0000256" key="6">
    <source>
        <dbReference type="ARBA" id="ARBA00022837"/>
    </source>
</evidence>
<keyword evidence="4 7" id="KW-0732">Signal</keyword>
<evidence type="ECO:0000256" key="1">
    <source>
        <dbReference type="ARBA" id="ARBA00001913"/>
    </source>
</evidence>
<sequence length="485" mass="54991">MKLILTFLFFTLSSPLLSDQRPNIVFVLIDDLGWNGLSSYGNKYVQTPHLDKLAKEGARFTDAYGMGQCSPARFAFLTGQSAARTNHTAVVLEKHLLPNARLIQPESNRTLDPKSINIGRELKNTGYRVGVIGKWHIDVEESRVRAQMGSPKYIAQWGFDHIKMKKQPNDPKSVMAYSQAVIDYLKQDQSKPTFAYLAHTTLHTALAAPAELIQKYVAMGYNKSPDKKGSWEDRPIADYFAMIDYMDQSIGLLMKGIEEMKSDRETLVIFMSDNGGLSRVWENEPLRRGKGSAYEGGIRVPLIMHWPERIKAGQTISEPVHITDLFPSFLSIADTPIPANHPLDGMNIMPLVNGGNIEREFFCIHMPVYVPHYSHTPSSVIRMGDYKLVKFFGDYIADPASKEITAEGRIELFNLRNDLGETKDLSKEMPEKAKEMERKLMNWLAERKAYMPKINPKFNAKKWSDSIASKVDSYGKSIYKKDQKK</sequence>
<dbReference type="STRING" id="313628.LNTAR_11271"/>
<dbReference type="GO" id="GO:0046872">
    <property type="term" value="F:metal ion binding"/>
    <property type="evidence" value="ECO:0007669"/>
    <property type="project" value="UniProtKB-KW"/>
</dbReference>
<evidence type="ECO:0000256" key="4">
    <source>
        <dbReference type="ARBA" id="ARBA00022729"/>
    </source>
</evidence>
<dbReference type="GO" id="GO:0004065">
    <property type="term" value="F:arylsulfatase activity"/>
    <property type="evidence" value="ECO:0007669"/>
    <property type="project" value="TreeGrafter"/>
</dbReference>
<dbReference type="OrthoDB" id="229225at2"/>
<dbReference type="InterPro" id="IPR050738">
    <property type="entry name" value="Sulfatase"/>
</dbReference>
<dbReference type="RefSeq" id="WP_007277933.1">
    <property type="nucleotide sequence ID" value="NZ_ABCK01000005.1"/>
</dbReference>
<dbReference type="Pfam" id="PF00884">
    <property type="entry name" value="Sulfatase"/>
    <property type="match status" value="1"/>
</dbReference>
<evidence type="ECO:0000256" key="3">
    <source>
        <dbReference type="ARBA" id="ARBA00022723"/>
    </source>
</evidence>
<dbReference type="eggNOG" id="COG3119">
    <property type="taxonomic scope" value="Bacteria"/>
</dbReference>
<feature type="domain" description="Sulfatase N-terminal" evidence="8">
    <location>
        <begin position="22"/>
        <end position="334"/>
    </location>
</feature>
<name>A6DJ57_9BACT</name>
<dbReference type="PANTHER" id="PTHR42693">
    <property type="entry name" value="ARYLSULFATASE FAMILY MEMBER"/>
    <property type="match status" value="1"/>
</dbReference>
<keyword evidence="6" id="KW-0106">Calcium</keyword>
<evidence type="ECO:0000259" key="8">
    <source>
        <dbReference type="Pfam" id="PF00884"/>
    </source>
</evidence>
<keyword evidence="10" id="KW-1185">Reference proteome</keyword>
<organism evidence="9 10">
    <name type="scientific">Lentisphaera araneosa HTCC2155</name>
    <dbReference type="NCBI Taxonomy" id="313628"/>
    <lineage>
        <taxon>Bacteria</taxon>
        <taxon>Pseudomonadati</taxon>
        <taxon>Lentisphaerota</taxon>
        <taxon>Lentisphaeria</taxon>
        <taxon>Lentisphaerales</taxon>
        <taxon>Lentisphaeraceae</taxon>
        <taxon>Lentisphaera</taxon>
    </lineage>
</organism>
<keyword evidence="5" id="KW-0378">Hydrolase</keyword>
<dbReference type="CDD" id="cd16144">
    <property type="entry name" value="ARS_like"/>
    <property type="match status" value="1"/>
</dbReference>
<dbReference type="InterPro" id="IPR000917">
    <property type="entry name" value="Sulfatase_N"/>
</dbReference>
<dbReference type="InterPro" id="IPR017850">
    <property type="entry name" value="Alkaline_phosphatase_core_sf"/>
</dbReference>
<accession>A6DJ57</accession>
<evidence type="ECO:0000313" key="9">
    <source>
        <dbReference type="EMBL" id="EDM28493.1"/>
    </source>
</evidence>
<reference evidence="9 10" key="1">
    <citation type="journal article" date="2010" name="J. Bacteriol.">
        <title>Genome sequence of Lentisphaera araneosa HTCC2155T, the type species of the order Lentisphaerales in the phylum Lentisphaerae.</title>
        <authorList>
            <person name="Thrash J.C."/>
            <person name="Cho J.C."/>
            <person name="Vergin K.L."/>
            <person name="Morris R.M."/>
            <person name="Giovannoni S.J."/>
        </authorList>
    </citation>
    <scope>NUCLEOTIDE SEQUENCE [LARGE SCALE GENOMIC DNA]</scope>
    <source>
        <strain evidence="9 10">HTCC2155</strain>
    </source>
</reference>
<proteinExistence type="inferred from homology"/>
<dbReference type="EMBL" id="ABCK01000005">
    <property type="protein sequence ID" value="EDM28493.1"/>
    <property type="molecule type" value="Genomic_DNA"/>
</dbReference>
<dbReference type="Gene3D" id="3.30.1120.10">
    <property type="match status" value="1"/>
</dbReference>
<comment type="cofactor">
    <cofactor evidence="1">
        <name>Ca(2+)</name>
        <dbReference type="ChEBI" id="CHEBI:29108"/>
    </cofactor>
</comment>
<dbReference type="PANTHER" id="PTHR42693:SF42">
    <property type="entry name" value="ARYLSULFATASE G"/>
    <property type="match status" value="1"/>
</dbReference>
<gene>
    <name evidence="9" type="ORF">LNTAR_11271</name>
</gene>
<comment type="similarity">
    <text evidence="2">Belongs to the sulfatase family.</text>
</comment>
<dbReference type="AlphaFoldDB" id="A6DJ57"/>
<feature type="chain" id="PRO_5002691154" evidence="7">
    <location>
        <begin position="19"/>
        <end position="485"/>
    </location>
</feature>
<evidence type="ECO:0000256" key="5">
    <source>
        <dbReference type="ARBA" id="ARBA00022801"/>
    </source>
</evidence>
<feature type="signal peptide" evidence="7">
    <location>
        <begin position="1"/>
        <end position="18"/>
    </location>
</feature>